<protein>
    <submittedName>
        <fullName evidence="10">Carbohydrate-binding protein</fullName>
    </submittedName>
</protein>
<organism evidence="10 11">
    <name type="scientific">Glycomyces albidus</name>
    <dbReference type="NCBI Taxonomy" id="2656774"/>
    <lineage>
        <taxon>Bacteria</taxon>
        <taxon>Bacillati</taxon>
        <taxon>Actinomycetota</taxon>
        <taxon>Actinomycetes</taxon>
        <taxon>Glycomycetales</taxon>
        <taxon>Glycomycetaceae</taxon>
        <taxon>Glycomyces</taxon>
    </lineage>
</organism>
<evidence type="ECO:0000256" key="1">
    <source>
        <dbReference type="ARBA" id="ARBA00001913"/>
    </source>
</evidence>
<evidence type="ECO:0000313" key="10">
    <source>
        <dbReference type="EMBL" id="MQM24071.1"/>
    </source>
</evidence>
<dbReference type="Pfam" id="PF13229">
    <property type="entry name" value="Beta_helix"/>
    <property type="match status" value="1"/>
</dbReference>
<dbReference type="PANTHER" id="PTHR40088">
    <property type="entry name" value="PECTATE LYASE (EUROFUNG)"/>
    <property type="match status" value="1"/>
</dbReference>
<evidence type="ECO:0000256" key="2">
    <source>
        <dbReference type="ARBA" id="ARBA00004613"/>
    </source>
</evidence>
<keyword evidence="11" id="KW-1185">Reference proteome</keyword>
<dbReference type="Gene3D" id="2.60.120.260">
    <property type="entry name" value="Galactose-binding domain-like"/>
    <property type="match status" value="1"/>
</dbReference>
<keyword evidence="3" id="KW-0964">Secreted</keyword>
<dbReference type="CDD" id="cd04082">
    <property type="entry name" value="CBM35_pectate_lyase-like"/>
    <property type="match status" value="1"/>
</dbReference>
<comment type="subcellular location">
    <subcellularLocation>
        <location evidence="2">Secreted</location>
    </subcellularLocation>
</comment>
<dbReference type="GO" id="GO:0016837">
    <property type="term" value="F:carbon-oxygen lyase activity, acting on polysaccharides"/>
    <property type="evidence" value="ECO:0007669"/>
    <property type="project" value="TreeGrafter"/>
</dbReference>
<comment type="cofactor">
    <cofactor evidence="1">
        <name>Ca(2+)</name>
        <dbReference type="ChEBI" id="CHEBI:29108"/>
    </cofactor>
</comment>
<keyword evidence="7" id="KW-0456">Lyase</keyword>
<name>A0A6L5G3E1_9ACTN</name>
<dbReference type="SUPFAM" id="SSF51126">
    <property type="entry name" value="Pectin lyase-like"/>
    <property type="match status" value="1"/>
</dbReference>
<dbReference type="SMART" id="SM00606">
    <property type="entry name" value="CBD_IV"/>
    <property type="match status" value="1"/>
</dbReference>
<evidence type="ECO:0000256" key="5">
    <source>
        <dbReference type="ARBA" id="ARBA00022729"/>
    </source>
</evidence>
<dbReference type="PANTHER" id="PTHR40088:SF1">
    <property type="entry name" value="PECTATE LYASE PEL9"/>
    <property type="match status" value="1"/>
</dbReference>
<sequence length="536" mass="55414">MTPRRSIRTALVAGLTGAVALTATLVGMNIASAAPVRHEAETSPATCQGTIDSDHSGYSGSGFCNTANTTGAAVQFTVNAASAGTATLGIRYANGGGADRPADITVNGSVAASASSFPAGSWTGWTTKTVTVPVTAGTNTVRLAATTANGLANIDYLDFEVTGSNPPTTTPPPSGSAIYVAPNGTDGAAGTVTAPTTLTSAISRVTAGGTIYMRGGTYNYSATVVIPETKDGTSGARTVLAAYGSERPVLNFSAQAEASANRGLAVYADYWHVKGLTVERAGDNGIFVSGSNNIFERTLTRYNRDSGLQLSRQSSTSTTASWPRNNLVISAESHDNADSDGEDADGFAAKLTVGPGNVFRYSVAHHNADDGWDLYTYADYDPIGAVTIEDSLAYENGTLSNGTVFNNGDRNGYKLGGEDVPINHVVRRSIAFDNGQHGFTYNSNPGSITMANNLSIDSAERNFQFSAGSHVFTNNTSCRFDVSGGNDQTVGATSTGNQWWTGSNGSRCANYSGALAWSFASDGRLVVTLGGRTVSL</sequence>
<evidence type="ECO:0000256" key="6">
    <source>
        <dbReference type="ARBA" id="ARBA00022837"/>
    </source>
</evidence>
<dbReference type="RefSeq" id="WP_153023272.1">
    <property type="nucleotide sequence ID" value="NZ_WIAO01000001.1"/>
</dbReference>
<evidence type="ECO:0000259" key="9">
    <source>
        <dbReference type="PROSITE" id="PS51175"/>
    </source>
</evidence>
<dbReference type="Gene3D" id="2.160.20.10">
    <property type="entry name" value="Single-stranded right-handed beta-helix, Pectin lyase-like"/>
    <property type="match status" value="1"/>
</dbReference>
<dbReference type="InterPro" id="IPR012334">
    <property type="entry name" value="Pectin_lyas_fold"/>
</dbReference>
<evidence type="ECO:0000256" key="3">
    <source>
        <dbReference type="ARBA" id="ARBA00022525"/>
    </source>
</evidence>
<dbReference type="InterPro" id="IPR052052">
    <property type="entry name" value="Polysaccharide_Lyase_9"/>
</dbReference>
<evidence type="ECO:0000313" key="11">
    <source>
        <dbReference type="Proteomes" id="UP000477750"/>
    </source>
</evidence>
<reference evidence="10 11" key="1">
    <citation type="submission" date="2019-10" db="EMBL/GenBank/DDBJ databases">
        <title>Glycomyces albidus sp. nov., a novel actinomycete isolated from rhizosphere soil of wheat (Triticum aestivum L.).</title>
        <authorList>
            <person name="Qian L."/>
        </authorList>
    </citation>
    <scope>NUCLEOTIDE SEQUENCE [LARGE SCALE GENOMIC DNA]</scope>
    <source>
        <strain evidence="10 11">NEAU-7082</strain>
    </source>
</reference>
<dbReference type="InterPro" id="IPR006626">
    <property type="entry name" value="PbH1"/>
</dbReference>
<dbReference type="Pfam" id="PF03422">
    <property type="entry name" value="CBM_6"/>
    <property type="match status" value="1"/>
</dbReference>
<keyword evidence="6" id="KW-0106">Calcium</keyword>
<dbReference type="AlphaFoldDB" id="A0A6L5G3E1"/>
<keyword evidence="5" id="KW-0732">Signal</keyword>
<evidence type="ECO:0000256" key="8">
    <source>
        <dbReference type="ARBA" id="ARBA00038263"/>
    </source>
</evidence>
<comment type="similarity">
    <text evidence="8">Belongs to the polysaccharide lyase 9 family.</text>
</comment>
<dbReference type="InterPro" id="IPR005084">
    <property type="entry name" value="CBM6"/>
</dbReference>
<dbReference type="SUPFAM" id="SSF49785">
    <property type="entry name" value="Galactose-binding domain-like"/>
    <property type="match status" value="1"/>
</dbReference>
<evidence type="ECO:0000256" key="4">
    <source>
        <dbReference type="ARBA" id="ARBA00022723"/>
    </source>
</evidence>
<gene>
    <name evidence="10" type="ORF">GFD30_00550</name>
</gene>
<dbReference type="InterPro" id="IPR039448">
    <property type="entry name" value="Beta_helix"/>
</dbReference>
<dbReference type="InterPro" id="IPR008979">
    <property type="entry name" value="Galactose-bd-like_sf"/>
</dbReference>
<dbReference type="SMART" id="SM00710">
    <property type="entry name" value="PbH1"/>
    <property type="match status" value="4"/>
</dbReference>
<evidence type="ECO:0000256" key="7">
    <source>
        <dbReference type="ARBA" id="ARBA00023239"/>
    </source>
</evidence>
<dbReference type="PROSITE" id="PS51175">
    <property type="entry name" value="CBM6"/>
    <property type="match status" value="1"/>
</dbReference>
<dbReference type="InterPro" id="IPR006584">
    <property type="entry name" value="Cellulose-bd_IV"/>
</dbReference>
<proteinExistence type="inferred from homology"/>
<dbReference type="GO" id="GO:0046872">
    <property type="term" value="F:metal ion binding"/>
    <property type="evidence" value="ECO:0007669"/>
    <property type="project" value="UniProtKB-KW"/>
</dbReference>
<accession>A0A6L5G3E1</accession>
<dbReference type="Proteomes" id="UP000477750">
    <property type="component" value="Unassembled WGS sequence"/>
</dbReference>
<comment type="caution">
    <text evidence="10">The sequence shown here is derived from an EMBL/GenBank/DDBJ whole genome shotgun (WGS) entry which is preliminary data.</text>
</comment>
<dbReference type="GO" id="GO:0030246">
    <property type="term" value="F:carbohydrate binding"/>
    <property type="evidence" value="ECO:0007669"/>
    <property type="project" value="InterPro"/>
</dbReference>
<feature type="domain" description="CBM6" evidence="9">
    <location>
        <begin position="36"/>
        <end position="160"/>
    </location>
</feature>
<dbReference type="EMBL" id="WIAO01000001">
    <property type="protein sequence ID" value="MQM24071.1"/>
    <property type="molecule type" value="Genomic_DNA"/>
</dbReference>
<keyword evidence="4" id="KW-0479">Metal-binding</keyword>
<dbReference type="GO" id="GO:0005576">
    <property type="term" value="C:extracellular region"/>
    <property type="evidence" value="ECO:0007669"/>
    <property type="project" value="UniProtKB-SubCell"/>
</dbReference>
<dbReference type="InterPro" id="IPR011050">
    <property type="entry name" value="Pectin_lyase_fold/virulence"/>
</dbReference>